<sequence>MSRTPNPQFPTKPFGLLLVEGGDELRLCEAVAGPTTWAGLVAWKAQGREDLPSLARLATMAPSFSHARSVGVLFDMEDDTSKAQSLAQQVLQILGAAPGTPTVHGALAGQPRKLGVFIAPDGQQIGSIEKLCMQAVRSPQLAQCVNTFVACSGAPQPTQALRDKGWLSAYLSMLPSPLRFYQALTEPQGIDPAHPVFDPLRAFLQSL</sequence>
<dbReference type="OrthoDB" id="5505759at2"/>
<dbReference type="AlphaFoldDB" id="L7UNZ7"/>
<keyword evidence="2" id="KW-1185">Reference proteome</keyword>
<dbReference type="Pfam" id="PF11536">
    <property type="entry name" value="DUF3226"/>
    <property type="match status" value="1"/>
</dbReference>
<dbReference type="Proteomes" id="UP000011131">
    <property type="component" value="Chromosome"/>
</dbReference>
<dbReference type="PATRIC" id="fig|1278073.3.peg.8169"/>
<reference evidence="1 2" key="1">
    <citation type="journal article" date="2013" name="Genome Announc.">
        <title>Complete genome sequence of Myxococcus stipitatus strain DSM 14675, a fruiting myxobacterium.</title>
        <authorList>
            <person name="Huntley S."/>
            <person name="Kneip S."/>
            <person name="Treuner-Lange A."/>
            <person name="Sogaard-Andersen L."/>
        </authorList>
    </citation>
    <scope>NUCLEOTIDE SEQUENCE [LARGE SCALE GENOMIC DNA]</scope>
    <source>
        <strain evidence="2">DSM 14675 / JCM 12634 / Mx s8</strain>
    </source>
</reference>
<evidence type="ECO:0000313" key="1">
    <source>
        <dbReference type="EMBL" id="AGC49292.1"/>
    </source>
</evidence>
<proteinExistence type="predicted"/>
<dbReference type="EMBL" id="CP004025">
    <property type="protein sequence ID" value="AGC49292.1"/>
    <property type="molecule type" value="Genomic_DNA"/>
</dbReference>
<dbReference type="RefSeq" id="WP_015353545.1">
    <property type="nucleotide sequence ID" value="NC_020126.1"/>
</dbReference>
<dbReference type="HOGENOM" id="CLU_1325185_0_0_7"/>
<dbReference type="KEGG" id="msd:MYSTI_08026"/>
<evidence type="ECO:0000313" key="2">
    <source>
        <dbReference type="Proteomes" id="UP000011131"/>
    </source>
</evidence>
<gene>
    <name evidence="1" type="ordered locus">MYSTI_08026</name>
</gene>
<accession>L7UNZ7</accession>
<dbReference type="InterPro" id="IPR024508">
    <property type="entry name" value="DUF3226"/>
</dbReference>
<organism evidence="1 2">
    <name type="scientific">Myxococcus stipitatus (strain DSM 14675 / JCM 12634 / Mx s8)</name>
    <dbReference type="NCBI Taxonomy" id="1278073"/>
    <lineage>
        <taxon>Bacteria</taxon>
        <taxon>Pseudomonadati</taxon>
        <taxon>Myxococcota</taxon>
        <taxon>Myxococcia</taxon>
        <taxon>Myxococcales</taxon>
        <taxon>Cystobacterineae</taxon>
        <taxon>Myxococcaceae</taxon>
        <taxon>Myxococcus</taxon>
    </lineage>
</organism>
<protein>
    <submittedName>
        <fullName evidence="1">Uncharacterized protein</fullName>
    </submittedName>
</protein>
<name>L7UNZ7_MYXSD</name>
<dbReference type="STRING" id="1278073.MYSTI_08026"/>